<name>A0A264W2D6_9BACL</name>
<dbReference type="EMBL" id="NOKQ01000220">
    <property type="protein sequence ID" value="OZS77714.1"/>
    <property type="molecule type" value="Genomic_DNA"/>
</dbReference>
<dbReference type="Pfam" id="PF08378">
    <property type="entry name" value="NERD"/>
    <property type="match status" value="1"/>
</dbReference>
<evidence type="ECO:0000313" key="2">
    <source>
        <dbReference type="EMBL" id="OZS77714.1"/>
    </source>
</evidence>
<feature type="domain" description="NERD" evidence="1">
    <location>
        <begin position="48"/>
        <end position="166"/>
    </location>
</feature>
<gene>
    <name evidence="2" type="ORF">CF394_10920</name>
</gene>
<proteinExistence type="predicted"/>
<dbReference type="InterPro" id="IPR011528">
    <property type="entry name" value="NERD"/>
</dbReference>
<dbReference type="AlphaFoldDB" id="A0A264W2D6"/>
<evidence type="ECO:0000313" key="3">
    <source>
        <dbReference type="Proteomes" id="UP000217065"/>
    </source>
</evidence>
<dbReference type="PROSITE" id="PS50965">
    <property type="entry name" value="NERD"/>
    <property type="match status" value="1"/>
</dbReference>
<sequence>MSLYQKTKTIKRNKLNELLALRELAIRTPVSNEKQKQFFNKQFAMAKAGHDGEVKVDRVLERIPFPMLHTIIPDFHTQSKFGTFFQMDTLIITNRYILLLEIKNIRGQIEFYENPAQIIRTYEGVTEKLDCPIHQLNRNIKALEKIVFTVSQKLPIYSAIVFCHSSAHISNYPKTTKILYKNQVDFYIEQLNSLPEKCNKDEYLHLVKTVNTINRNFKRIPLAVRYSIDVLTLRQGIFCHSCEQIMVPAEKSTAYHCKSCDHIDKEVLSKTITSLFYILHNDLKRSDIERYLDIRTKHRVTKALAQLRCSKKGKARATRYSLPKT</sequence>
<dbReference type="OrthoDB" id="2734037at2"/>
<evidence type="ECO:0000259" key="1">
    <source>
        <dbReference type="PROSITE" id="PS50965"/>
    </source>
</evidence>
<protein>
    <recommendedName>
        <fullName evidence="1">NERD domain-containing protein</fullName>
    </recommendedName>
</protein>
<comment type="caution">
    <text evidence="2">The sequence shown here is derived from an EMBL/GenBank/DDBJ whole genome shotgun (WGS) entry which is preliminary data.</text>
</comment>
<reference evidence="2 3" key="1">
    <citation type="submission" date="2017-07" db="EMBL/GenBank/DDBJ databases">
        <title>Tetzosporium hominis gen.nov. sp.nov.</title>
        <authorList>
            <person name="Tetz G."/>
            <person name="Tetz V."/>
        </authorList>
    </citation>
    <scope>NUCLEOTIDE SEQUENCE [LARGE SCALE GENOMIC DNA]</scope>
    <source>
        <strain evidence="2 3">VT-49</strain>
    </source>
</reference>
<accession>A0A264W2D6</accession>
<organism evidence="2 3">
    <name type="scientific">Tetzosporium hominis</name>
    <dbReference type="NCBI Taxonomy" id="2020506"/>
    <lineage>
        <taxon>Bacteria</taxon>
        <taxon>Bacillati</taxon>
        <taxon>Bacillota</taxon>
        <taxon>Bacilli</taxon>
        <taxon>Bacillales</taxon>
        <taxon>Caryophanaceae</taxon>
        <taxon>Tetzosporium</taxon>
    </lineage>
</organism>
<dbReference type="Proteomes" id="UP000217065">
    <property type="component" value="Unassembled WGS sequence"/>
</dbReference>
<dbReference type="RefSeq" id="WP_094943643.1">
    <property type="nucleotide sequence ID" value="NZ_NOKQ01000220.1"/>
</dbReference>
<keyword evidence="3" id="KW-1185">Reference proteome</keyword>